<dbReference type="AlphaFoldDB" id="A0A399RJ91"/>
<dbReference type="PANTHER" id="PTHR11070">
    <property type="entry name" value="UVRD / RECB / PCRA DNA HELICASE FAMILY MEMBER"/>
    <property type="match status" value="1"/>
</dbReference>
<feature type="domain" description="UvrD-like helicase ATP-binding" evidence="7">
    <location>
        <begin position="9"/>
        <end position="246"/>
    </location>
</feature>
<dbReference type="EMBL" id="QWFX01000006">
    <property type="protein sequence ID" value="RIJ30424.1"/>
    <property type="molecule type" value="Genomic_DNA"/>
</dbReference>
<organism evidence="8 9">
    <name type="scientific">Henriciella mobilis</name>
    <dbReference type="NCBI Taxonomy" id="2305467"/>
    <lineage>
        <taxon>Bacteria</taxon>
        <taxon>Pseudomonadati</taxon>
        <taxon>Pseudomonadota</taxon>
        <taxon>Alphaproteobacteria</taxon>
        <taxon>Hyphomonadales</taxon>
        <taxon>Hyphomonadaceae</taxon>
        <taxon>Henriciella</taxon>
    </lineage>
</organism>
<sequence>MTGDNPENAFKLCDQRKSILAKDGHMLIVGGPGAGKTTIALLKARRRVLHNLAPEQRVLFLSFSNSAIRRIVESAAGILSDDVAGRVDIKTYHSFAWEILNSHGYLTSNQRRLKIVASQDAAVRAAGLKANDWTAEQDRLYLDDGLVTYDQFAPRAAELLARSTAALECFCSAYPLILVDEFQDTDEDQWALVQQLSKKSEIIALGDSDQRIYDWRPGVSETRLQEFADTLDCERFDFANENNRSPATGIAGFARSLLTPGAKQDFPDAISWNVFKPGFLGVGLHLSVREAFREAKARSGKNHPKIAVAARSKNLVRRISDALSTEMTIQGKLRKAVAHDVLIDQNQILLSARAIANILSTAGADRQTRLGEALERIADMHRAAANPTNIKESDRLRKWAAKCKDGKAPNVKCVNALAGVMDQLDKDGLAGSPTADWRKVRSLLEKADAPQLRKTAEQARFLRLLRRGSAIEQTLIGLWTGQGDYLGAEAALELAMLQEQLMDAHRETATVTVMNLHQLKGREYDAVVLVEDQYNTFRAKDQSPHYADTRRLLQVSLTRAREYVVLLTHKDEPTLEILLGG</sequence>
<dbReference type="Pfam" id="PF13538">
    <property type="entry name" value="UvrD_C_2"/>
    <property type="match status" value="1"/>
</dbReference>
<dbReference type="CDD" id="cd17932">
    <property type="entry name" value="DEXQc_UvrD"/>
    <property type="match status" value="1"/>
</dbReference>
<keyword evidence="1 6" id="KW-0547">Nucleotide-binding</keyword>
<evidence type="ECO:0000256" key="6">
    <source>
        <dbReference type="PROSITE-ProRule" id="PRU00560"/>
    </source>
</evidence>
<reference evidence="8 9" key="1">
    <citation type="submission" date="2018-08" db="EMBL/GenBank/DDBJ databases">
        <title>Henriciella mobilis sp. nov., isolated from seawater.</title>
        <authorList>
            <person name="Cheng H."/>
            <person name="Wu Y.-H."/>
            <person name="Xu X.-W."/>
            <person name="Guo L.-L."/>
        </authorList>
    </citation>
    <scope>NUCLEOTIDE SEQUENCE [LARGE SCALE GENOMIC DNA]</scope>
    <source>
        <strain evidence="8 9">JN25</strain>
    </source>
</reference>
<dbReference type="OrthoDB" id="9810135at2"/>
<evidence type="ECO:0000259" key="7">
    <source>
        <dbReference type="PROSITE" id="PS51198"/>
    </source>
</evidence>
<evidence type="ECO:0000256" key="2">
    <source>
        <dbReference type="ARBA" id="ARBA00022801"/>
    </source>
</evidence>
<dbReference type="GO" id="GO:0016887">
    <property type="term" value="F:ATP hydrolysis activity"/>
    <property type="evidence" value="ECO:0007669"/>
    <property type="project" value="RHEA"/>
</dbReference>
<comment type="caution">
    <text evidence="8">The sequence shown here is derived from an EMBL/GenBank/DDBJ whole genome shotgun (WGS) entry which is preliminary data.</text>
</comment>
<dbReference type="InterPro" id="IPR027785">
    <property type="entry name" value="UvrD-like_helicase_C"/>
</dbReference>
<evidence type="ECO:0000256" key="1">
    <source>
        <dbReference type="ARBA" id="ARBA00022741"/>
    </source>
</evidence>
<accession>A0A399RJ91</accession>
<dbReference type="SUPFAM" id="SSF52540">
    <property type="entry name" value="P-loop containing nucleoside triphosphate hydrolases"/>
    <property type="match status" value="1"/>
</dbReference>
<evidence type="ECO:0000313" key="8">
    <source>
        <dbReference type="EMBL" id="RIJ30424.1"/>
    </source>
</evidence>
<name>A0A399RJ91_9PROT</name>
<protein>
    <recommendedName>
        <fullName evidence="5">DNA 3'-5' helicase II</fullName>
    </recommendedName>
</protein>
<dbReference type="Gene3D" id="1.10.486.10">
    <property type="entry name" value="PCRA, domain 4"/>
    <property type="match status" value="1"/>
</dbReference>
<keyword evidence="9" id="KW-1185">Reference proteome</keyword>
<feature type="binding site" evidence="6">
    <location>
        <begin position="30"/>
        <end position="37"/>
    </location>
    <ligand>
        <name>ATP</name>
        <dbReference type="ChEBI" id="CHEBI:30616"/>
    </ligand>
</feature>
<dbReference type="GO" id="GO:0005524">
    <property type="term" value="F:ATP binding"/>
    <property type="evidence" value="ECO:0007669"/>
    <property type="project" value="UniProtKB-UniRule"/>
</dbReference>
<dbReference type="Gene3D" id="3.40.50.300">
    <property type="entry name" value="P-loop containing nucleotide triphosphate hydrolases"/>
    <property type="match status" value="2"/>
</dbReference>
<evidence type="ECO:0000256" key="5">
    <source>
        <dbReference type="ARBA" id="ARBA00034923"/>
    </source>
</evidence>
<evidence type="ECO:0000256" key="4">
    <source>
        <dbReference type="ARBA" id="ARBA00022840"/>
    </source>
</evidence>
<gene>
    <name evidence="8" type="ORF">D1223_07265</name>
</gene>
<dbReference type="InterPro" id="IPR027417">
    <property type="entry name" value="P-loop_NTPase"/>
</dbReference>
<dbReference type="GO" id="GO:0000725">
    <property type="term" value="P:recombinational repair"/>
    <property type="evidence" value="ECO:0007669"/>
    <property type="project" value="TreeGrafter"/>
</dbReference>
<dbReference type="PANTHER" id="PTHR11070:SF2">
    <property type="entry name" value="ATP-DEPENDENT DNA HELICASE SRS2"/>
    <property type="match status" value="1"/>
</dbReference>
<dbReference type="Pfam" id="PF13245">
    <property type="entry name" value="AAA_19"/>
    <property type="match status" value="1"/>
</dbReference>
<dbReference type="Proteomes" id="UP000266385">
    <property type="component" value="Unassembled WGS sequence"/>
</dbReference>
<proteinExistence type="predicted"/>
<dbReference type="GO" id="GO:0043138">
    <property type="term" value="F:3'-5' DNA helicase activity"/>
    <property type="evidence" value="ECO:0007669"/>
    <property type="project" value="UniProtKB-EC"/>
</dbReference>
<dbReference type="PROSITE" id="PS51198">
    <property type="entry name" value="UVRD_HELICASE_ATP_BIND"/>
    <property type="match status" value="1"/>
</dbReference>
<keyword evidence="2 6" id="KW-0378">Hydrolase</keyword>
<dbReference type="GO" id="GO:0003677">
    <property type="term" value="F:DNA binding"/>
    <property type="evidence" value="ECO:0007669"/>
    <property type="project" value="InterPro"/>
</dbReference>
<dbReference type="InterPro" id="IPR014016">
    <property type="entry name" value="UvrD-like_ATP-bd"/>
</dbReference>
<evidence type="ECO:0000313" key="9">
    <source>
        <dbReference type="Proteomes" id="UP000266385"/>
    </source>
</evidence>
<dbReference type="RefSeq" id="WP_112061776.1">
    <property type="nucleotide sequence ID" value="NZ_QWFX01000006.1"/>
</dbReference>
<keyword evidence="3 6" id="KW-0347">Helicase</keyword>
<keyword evidence="4 6" id="KW-0067">ATP-binding</keyword>
<dbReference type="InterPro" id="IPR000212">
    <property type="entry name" value="DNA_helicase_UvrD/REP"/>
</dbReference>
<evidence type="ECO:0000256" key="3">
    <source>
        <dbReference type="ARBA" id="ARBA00022806"/>
    </source>
</evidence>